<evidence type="ECO:0000313" key="1">
    <source>
        <dbReference type="EMBL" id="SEF68011.1"/>
    </source>
</evidence>
<keyword evidence="2" id="KW-1185">Reference proteome</keyword>
<name>A0A1H5U183_9RHOB</name>
<organism evidence="1 2">
    <name type="scientific">Thalassococcus halodurans</name>
    <dbReference type="NCBI Taxonomy" id="373675"/>
    <lineage>
        <taxon>Bacteria</taxon>
        <taxon>Pseudomonadati</taxon>
        <taxon>Pseudomonadota</taxon>
        <taxon>Alphaproteobacteria</taxon>
        <taxon>Rhodobacterales</taxon>
        <taxon>Roseobacteraceae</taxon>
        <taxon>Thalassococcus</taxon>
    </lineage>
</organism>
<dbReference type="RefSeq" id="WP_103909140.1">
    <property type="nucleotide sequence ID" value="NZ_FNUZ01000001.1"/>
</dbReference>
<dbReference type="EMBL" id="FNUZ01000001">
    <property type="protein sequence ID" value="SEF68011.1"/>
    <property type="molecule type" value="Genomic_DNA"/>
</dbReference>
<sequence>MASDKSGDKASTKTAIYCKSDGHPYTFIGAYVDPADVAGIIERHVREHPVGVQHHYIYKQDPPVSHGCLAPDTLIWMADGSTRKIAEVGQGDRILACDADRNVLADDVAHVHKSDHDQVLTLRTGKDRTIEMSISQPIMTVSGPVMSGQLFLPANFYQLAGSRDQLSLLEAVQMTTETAETPRELISIHTQSNGYFFVGEDAIAVKCKGGGPYGPPPDYRPL</sequence>
<dbReference type="AlphaFoldDB" id="A0A1H5U183"/>
<evidence type="ECO:0000313" key="2">
    <source>
        <dbReference type="Proteomes" id="UP000236752"/>
    </source>
</evidence>
<dbReference type="SUPFAM" id="SSF51294">
    <property type="entry name" value="Hedgehog/intein (Hint) domain"/>
    <property type="match status" value="1"/>
</dbReference>
<protein>
    <submittedName>
        <fullName evidence="1">Intein N-terminal splicing region</fullName>
    </submittedName>
</protein>
<dbReference type="OrthoDB" id="2082422at2"/>
<dbReference type="PROSITE" id="PS50817">
    <property type="entry name" value="INTEIN_N_TER"/>
    <property type="match status" value="1"/>
</dbReference>
<dbReference type="GO" id="GO:0016539">
    <property type="term" value="P:intein-mediated protein splicing"/>
    <property type="evidence" value="ECO:0007669"/>
    <property type="project" value="InterPro"/>
</dbReference>
<gene>
    <name evidence="1" type="ORF">SAMN04488045_0793</name>
</gene>
<dbReference type="CDD" id="cd00081">
    <property type="entry name" value="Hint"/>
    <property type="match status" value="1"/>
</dbReference>
<dbReference type="Gene3D" id="2.170.16.10">
    <property type="entry name" value="Hedgehog/Intein (Hint) domain"/>
    <property type="match status" value="1"/>
</dbReference>
<accession>A0A1H5U183</accession>
<proteinExistence type="predicted"/>
<dbReference type="Proteomes" id="UP000236752">
    <property type="component" value="Unassembled WGS sequence"/>
</dbReference>
<dbReference type="InterPro" id="IPR036844">
    <property type="entry name" value="Hint_dom_sf"/>
</dbReference>
<reference evidence="1 2" key="1">
    <citation type="submission" date="2016-10" db="EMBL/GenBank/DDBJ databases">
        <authorList>
            <person name="de Groot N.N."/>
        </authorList>
    </citation>
    <scope>NUCLEOTIDE SEQUENCE [LARGE SCALE GENOMIC DNA]</scope>
    <source>
        <strain evidence="1 2">DSM 26915</strain>
    </source>
</reference>
<dbReference type="InterPro" id="IPR006141">
    <property type="entry name" value="Intein_N"/>
</dbReference>